<reference evidence="1 2" key="1">
    <citation type="journal article" date="2020" name="Biotechnol. Biofuels">
        <title>New insights from the biogas microbiome by comprehensive genome-resolved metagenomics of nearly 1600 species originating from multiple anaerobic digesters.</title>
        <authorList>
            <person name="Campanaro S."/>
            <person name="Treu L."/>
            <person name="Rodriguez-R L.M."/>
            <person name="Kovalovszki A."/>
            <person name="Ziels R.M."/>
            <person name="Maus I."/>
            <person name="Zhu X."/>
            <person name="Kougias P.G."/>
            <person name="Basile A."/>
            <person name="Luo G."/>
            <person name="Schluter A."/>
            <person name="Konstantinidis K.T."/>
            <person name="Angelidaki I."/>
        </authorList>
    </citation>
    <scope>NUCLEOTIDE SEQUENCE [LARGE SCALE GENOMIC DNA]</scope>
    <source>
        <strain evidence="1">AS27yjCOA_65</strain>
    </source>
</reference>
<keyword evidence="1" id="KW-0031">Aminopeptidase</keyword>
<proteinExistence type="predicted"/>
<dbReference type="Proteomes" id="UP000524246">
    <property type="component" value="Unassembled WGS sequence"/>
</dbReference>
<dbReference type="GO" id="GO:0004177">
    <property type="term" value="F:aminopeptidase activity"/>
    <property type="evidence" value="ECO:0007669"/>
    <property type="project" value="UniProtKB-KW"/>
</dbReference>
<dbReference type="Pfam" id="PF10023">
    <property type="entry name" value="Aminopep"/>
    <property type="match status" value="1"/>
</dbReference>
<evidence type="ECO:0000313" key="2">
    <source>
        <dbReference type="Proteomes" id="UP000524246"/>
    </source>
</evidence>
<protein>
    <submittedName>
        <fullName evidence="1">Aminopeptidase</fullName>
    </submittedName>
</protein>
<dbReference type="AlphaFoldDB" id="A0A7X9FQX1"/>
<keyword evidence="1" id="KW-0378">Hydrolase</keyword>
<accession>A0A7X9FQX1</accession>
<organism evidence="1 2">
    <name type="scientific">SAR324 cluster bacterium</name>
    <dbReference type="NCBI Taxonomy" id="2024889"/>
    <lineage>
        <taxon>Bacteria</taxon>
        <taxon>Deltaproteobacteria</taxon>
        <taxon>SAR324 cluster</taxon>
    </lineage>
</organism>
<dbReference type="EMBL" id="JAAZON010000235">
    <property type="protein sequence ID" value="NMC62629.1"/>
    <property type="molecule type" value="Genomic_DNA"/>
</dbReference>
<evidence type="ECO:0000313" key="1">
    <source>
        <dbReference type="EMBL" id="NMC62629.1"/>
    </source>
</evidence>
<sequence>MDPGRLHIFCPRMLFVCLLSFSIIACSPGYVLRAAVEEGRILAGREKIEDLLRAKSTPEEIREKLQLVLSARNYAEDLGLNMGDSFTRYYQLDRDVFAWVLMASKKDSFTLVHWWYPIVGSFPYKGYFSKESAEELAKELELEGYETWLRGTDAISTLGWFNDPVMSTTLSREPVSIVNTVFHESFHSTVWIKNHTAFNESAANFFGYATSPIFFERQKALCTSDLCLAAVEKQLQESLYVFQRELVIGDILSSLYDKLDKLYSSSKAKESVLEERVQIFKEETEALHNLYPNIKVLQSVNNAELMQLKLYLSKLRDFEQLFNKNGRDPSRFIAIIRDIQVKSEKDSTLDPFSLLEEKLK</sequence>
<comment type="caution">
    <text evidence="1">The sequence shown here is derived from an EMBL/GenBank/DDBJ whole genome shotgun (WGS) entry which is preliminary data.</text>
</comment>
<dbReference type="InterPro" id="IPR014553">
    <property type="entry name" value="Aminopept"/>
</dbReference>
<name>A0A7X9FQX1_9DELT</name>
<gene>
    <name evidence="1" type="ORF">GYA55_05605</name>
</gene>
<dbReference type="PROSITE" id="PS51257">
    <property type="entry name" value="PROKAR_LIPOPROTEIN"/>
    <property type="match status" value="1"/>
</dbReference>
<keyword evidence="1" id="KW-0645">Protease</keyword>